<dbReference type="PANTHER" id="PTHR12166:SF6">
    <property type="entry name" value="CALCIUM-DEPENDENT SECRETION ACTIVATOR 1"/>
    <property type="match status" value="1"/>
</dbReference>
<dbReference type="GO" id="GO:0016079">
    <property type="term" value="P:synaptic vesicle exocytosis"/>
    <property type="evidence" value="ECO:0007669"/>
    <property type="project" value="InterPro"/>
</dbReference>
<keyword evidence="2" id="KW-1185">Reference proteome</keyword>
<dbReference type="AlphaFoldDB" id="A0A8C0B509"/>
<sequence length="169" mass="19305">KIMSCYLTRLEQTLISKQQLQTIKDRFQAFLNGETQIVADEAFINAVQSYYEVFLKSDRVARMVQSGGCSANDSREVFKKHIEKRVRSLPEIDGLSKETVLSSWMAKFDAIYRGEEDPRKQQVFDDAQVGCFAVTCLPFLCHITNLNDRSTFWQPAITLLVLEAQMPLG</sequence>
<reference evidence="1" key="2">
    <citation type="submission" date="2025-09" db="UniProtKB">
        <authorList>
            <consortium name="Ensembl"/>
        </authorList>
    </citation>
    <scope>IDENTIFICATION</scope>
</reference>
<dbReference type="GO" id="GO:0098793">
    <property type="term" value="C:presynapse"/>
    <property type="evidence" value="ECO:0007669"/>
    <property type="project" value="GOC"/>
</dbReference>
<accession>A0A8C0B509</accession>
<dbReference type="GO" id="GO:1990504">
    <property type="term" value="P:dense core granule exocytosis"/>
    <property type="evidence" value="ECO:0007669"/>
    <property type="project" value="InterPro"/>
</dbReference>
<evidence type="ECO:0000313" key="1">
    <source>
        <dbReference type="Ensembl" id="ENSBJAP00000011738.1"/>
    </source>
</evidence>
<reference evidence="1" key="1">
    <citation type="submission" date="2025-08" db="UniProtKB">
        <authorList>
            <consortium name="Ensembl"/>
        </authorList>
    </citation>
    <scope>IDENTIFICATION</scope>
</reference>
<proteinExistence type="predicted"/>
<organism evidence="1 2">
    <name type="scientific">Buteo japonicus</name>
    <dbReference type="NCBI Taxonomy" id="224669"/>
    <lineage>
        <taxon>Eukaryota</taxon>
        <taxon>Metazoa</taxon>
        <taxon>Chordata</taxon>
        <taxon>Craniata</taxon>
        <taxon>Vertebrata</taxon>
        <taxon>Euteleostomi</taxon>
        <taxon>Archelosauria</taxon>
        <taxon>Archosauria</taxon>
        <taxon>Dinosauria</taxon>
        <taxon>Saurischia</taxon>
        <taxon>Theropoda</taxon>
        <taxon>Coelurosauria</taxon>
        <taxon>Aves</taxon>
        <taxon>Neognathae</taxon>
        <taxon>Neoaves</taxon>
        <taxon>Telluraves</taxon>
        <taxon>Accipitrimorphae</taxon>
        <taxon>Accipitriformes</taxon>
        <taxon>Accipitridae</taxon>
        <taxon>Accipitrinae</taxon>
        <taxon>Buteo</taxon>
    </lineage>
</organism>
<protein>
    <submittedName>
        <fullName evidence="1">Uncharacterized protein</fullName>
    </submittedName>
</protein>
<dbReference type="PANTHER" id="PTHR12166">
    <property type="entry name" value="CALCIUM-DEPENDENT SECRETION ACTIVATOR"/>
    <property type="match status" value="1"/>
</dbReference>
<evidence type="ECO:0000313" key="2">
    <source>
        <dbReference type="Proteomes" id="UP000694555"/>
    </source>
</evidence>
<name>A0A8C0B509_9AVES</name>
<dbReference type="Proteomes" id="UP000694555">
    <property type="component" value="Unplaced"/>
</dbReference>
<dbReference type="GO" id="GO:0098978">
    <property type="term" value="C:glutamatergic synapse"/>
    <property type="evidence" value="ECO:0007669"/>
    <property type="project" value="TreeGrafter"/>
</dbReference>
<dbReference type="GO" id="GO:0045921">
    <property type="term" value="P:positive regulation of exocytosis"/>
    <property type="evidence" value="ECO:0007669"/>
    <property type="project" value="TreeGrafter"/>
</dbReference>
<dbReference type="InterPro" id="IPR033227">
    <property type="entry name" value="CAPS"/>
</dbReference>
<dbReference type="Ensembl" id="ENSBJAT00000012069.1">
    <property type="protein sequence ID" value="ENSBJAP00000011738.1"/>
    <property type="gene ID" value="ENSBJAG00000007945.1"/>
</dbReference>